<feature type="transmembrane region" description="Helical" evidence="3">
    <location>
        <begin position="83"/>
        <end position="105"/>
    </location>
</feature>
<protein>
    <recommendedName>
        <fullName evidence="2">Anti-sigma-W factor RsiW</fullName>
    </recommendedName>
</protein>
<keyword evidence="3" id="KW-0472">Membrane</keyword>
<dbReference type="InterPro" id="IPR041916">
    <property type="entry name" value="Anti_sigma_zinc_sf"/>
</dbReference>
<proteinExistence type="inferred from homology"/>
<evidence type="ECO:0000256" key="2">
    <source>
        <dbReference type="ARBA" id="ARBA00024438"/>
    </source>
</evidence>
<keyword evidence="6" id="KW-1185">Reference proteome</keyword>
<dbReference type="Pfam" id="PF13490">
    <property type="entry name" value="zf-HC2"/>
    <property type="match status" value="1"/>
</dbReference>
<keyword evidence="3" id="KW-0812">Transmembrane</keyword>
<evidence type="ECO:0000259" key="4">
    <source>
        <dbReference type="Pfam" id="PF13490"/>
    </source>
</evidence>
<evidence type="ECO:0000313" key="6">
    <source>
        <dbReference type="Proteomes" id="UP000257143"/>
    </source>
</evidence>
<dbReference type="RefSeq" id="WP_115774655.1">
    <property type="nucleotide sequence ID" value="NZ_PIOC01000028.1"/>
</dbReference>
<accession>A0A3D8PIU6</accession>
<sequence length="214" mass="24177">MNAHSESIALMHKYLDGDLNKTEEQQLQGHLEGCEDCQAHLRELRRTIALLQSTEHIEAPVNFADKVMNHLPKEKKRMKYKRWFKTHPILVAAAVFFIFMLGGMFTDWNQDSNLQLVVSKQENLIIKGDTVIVPKDVVVDGDLLVKNGNLIIKGVVDGNVTIVNGELLESNSLDGEGLMASVGEINGELKTVNRMFDWLWYQIKSFFSGVFSTD</sequence>
<keyword evidence="3" id="KW-1133">Transmembrane helix</keyword>
<dbReference type="Proteomes" id="UP000257143">
    <property type="component" value="Unassembled WGS sequence"/>
</dbReference>
<evidence type="ECO:0000256" key="1">
    <source>
        <dbReference type="ARBA" id="ARBA00024353"/>
    </source>
</evidence>
<dbReference type="AlphaFoldDB" id="A0A3D8PIU6"/>
<comment type="caution">
    <text evidence="5">The sequence shown here is derived from an EMBL/GenBank/DDBJ whole genome shotgun (WGS) entry which is preliminary data.</text>
</comment>
<dbReference type="Gene3D" id="1.10.10.1320">
    <property type="entry name" value="Anti-sigma factor, zinc-finger domain"/>
    <property type="match status" value="1"/>
</dbReference>
<organism evidence="5 6">
    <name type="scientific">Oceanobacillus arenosus</name>
    <dbReference type="NCBI Taxonomy" id="1229153"/>
    <lineage>
        <taxon>Bacteria</taxon>
        <taxon>Bacillati</taxon>
        <taxon>Bacillota</taxon>
        <taxon>Bacilli</taxon>
        <taxon>Bacillales</taxon>
        <taxon>Bacillaceae</taxon>
        <taxon>Oceanobacillus</taxon>
    </lineage>
</organism>
<evidence type="ECO:0000313" key="5">
    <source>
        <dbReference type="EMBL" id="RDW16023.1"/>
    </source>
</evidence>
<evidence type="ECO:0000256" key="3">
    <source>
        <dbReference type="SAM" id="Phobius"/>
    </source>
</evidence>
<name>A0A3D8PIU6_9BACI</name>
<dbReference type="OrthoDB" id="9782842at2"/>
<dbReference type="EMBL" id="PIOC01000028">
    <property type="protein sequence ID" value="RDW16023.1"/>
    <property type="molecule type" value="Genomic_DNA"/>
</dbReference>
<comment type="similarity">
    <text evidence="1">Belongs to the zinc-associated anti-sigma factor (ZAS) superfamily. Anti-sigma-W factor family.</text>
</comment>
<gene>
    <name evidence="5" type="ORF">CWR48_17695</name>
</gene>
<feature type="domain" description="Putative zinc-finger" evidence="4">
    <location>
        <begin position="7"/>
        <end position="38"/>
    </location>
</feature>
<reference evidence="6" key="1">
    <citation type="submission" date="2017-11" db="EMBL/GenBank/DDBJ databases">
        <authorList>
            <person name="Zhu W."/>
        </authorList>
    </citation>
    <scope>NUCLEOTIDE SEQUENCE [LARGE SCALE GENOMIC DNA]</scope>
    <source>
        <strain evidence="6">CAU 1183</strain>
    </source>
</reference>
<dbReference type="InterPro" id="IPR027383">
    <property type="entry name" value="Znf_put"/>
</dbReference>